<accession>A0ABD1PDM8</accession>
<evidence type="ECO:0000259" key="7">
    <source>
        <dbReference type="PROSITE" id="PS51369"/>
    </source>
</evidence>
<feature type="region of interest" description="Disordered" evidence="6">
    <location>
        <begin position="398"/>
        <end position="422"/>
    </location>
</feature>
<dbReference type="AlphaFoldDB" id="A0ABD1PDM8"/>
<evidence type="ECO:0000256" key="2">
    <source>
        <dbReference type="ARBA" id="ARBA00023015"/>
    </source>
</evidence>
<protein>
    <submittedName>
        <fullName evidence="8">Transcription factor TCP5-like</fullName>
    </submittedName>
</protein>
<evidence type="ECO:0000313" key="8">
    <source>
        <dbReference type="EMBL" id="KAL2462001.1"/>
    </source>
</evidence>
<comment type="subcellular location">
    <subcellularLocation>
        <location evidence="1">Nucleus</location>
    </subcellularLocation>
</comment>
<evidence type="ECO:0000256" key="1">
    <source>
        <dbReference type="ARBA" id="ARBA00004123"/>
    </source>
</evidence>
<dbReference type="InterPro" id="IPR005333">
    <property type="entry name" value="Transcription_factor_TCP"/>
</dbReference>
<dbReference type="GO" id="GO:0003677">
    <property type="term" value="F:DNA binding"/>
    <property type="evidence" value="ECO:0007669"/>
    <property type="project" value="UniProtKB-KW"/>
</dbReference>
<evidence type="ECO:0000256" key="5">
    <source>
        <dbReference type="ARBA" id="ARBA00023242"/>
    </source>
</evidence>
<dbReference type="Pfam" id="PF03634">
    <property type="entry name" value="TCP"/>
    <property type="match status" value="1"/>
</dbReference>
<keyword evidence="5" id="KW-0539">Nucleus</keyword>
<sequence>MGHPASPTLPHPHKLAGHGAGHPKFLAASSHPEPVILPSLGLVESFLFTGFGEQFTVIFLAFLDQSTVIYLIKAILQVNNEANDHMIMNSKSEKDFRAKQEGDANNSRKISKIPSSSRQWSSTLKNPRIVRVSRNFGGKDRHSKVCTVKGLRDRRIRLSVPTALQLYDLQDRLGLSQPSKVVDWLLDATKHEIDRLPPLPMPLTGMNFSQFPHESSANLPDHHQSSGRSQFSYANQVYAKDSGINHGFFSRKEELGVKNVSNHVERVEQNQEGFGGCVAQNFFPLGNYQSPFTAPLLNNSYFNWDPNSNLALSQFGAGGHSFPNQTEESAPSSTAFPSSSQLYFYPSATTLPSLNFPPLVPPFMNTSMENELRQMNHFQPVHQQNSLMPTLHLISSPMKSFGSNANQKTVRSPDNGNKGSSS</sequence>
<evidence type="ECO:0000313" key="9">
    <source>
        <dbReference type="Proteomes" id="UP001604336"/>
    </source>
</evidence>
<dbReference type="Proteomes" id="UP001604336">
    <property type="component" value="Unassembled WGS sequence"/>
</dbReference>
<comment type="caution">
    <text evidence="8">The sequence shown here is derived from an EMBL/GenBank/DDBJ whole genome shotgun (WGS) entry which is preliminary data.</text>
</comment>
<dbReference type="PANTHER" id="PTHR31072:SF252">
    <property type="entry name" value="TRANSCRIPTION FACTOR TCP17"/>
    <property type="match status" value="1"/>
</dbReference>
<proteinExistence type="predicted"/>
<dbReference type="PROSITE" id="PS51369">
    <property type="entry name" value="TCP"/>
    <property type="match status" value="1"/>
</dbReference>
<evidence type="ECO:0000256" key="3">
    <source>
        <dbReference type="ARBA" id="ARBA00023125"/>
    </source>
</evidence>
<feature type="compositionally biased region" description="Low complexity" evidence="6">
    <location>
        <begin position="105"/>
        <end position="118"/>
    </location>
</feature>
<organism evidence="8 9">
    <name type="scientific">Abeliophyllum distichum</name>
    <dbReference type="NCBI Taxonomy" id="126358"/>
    <lineage>
        <taxon>Eukaryota</taxon>
        <taxon>Viridiplantae</taxon>
        <taxon>Streptophyta</taxon>
        <taxon>Embryophyta</taxon>
        <taxon>Tracheophyta</taxon>
        <taxon>Spermatophyta</taxon>
        <taxon>Magnoliopsida</taxon>
        <taxon>eudicotyledons</taxon>
        <taxon>Gunneridae</taxon>
        <taxon>Pentapetalae</taxon>
        <taxon>asterids</taxon>
        <taxon>lamiids</taxon>
        <taxon>Lamiales</taxon>
        <taxon>Oleaceae</taxon>
        <taxon>Forsythieae</taxon>
        <taxon>Abeliophyllum</taxon>
    </lineage>
</organism>
<dbReference type="EMBL" id="JBFOLK010000014">
    <property type="protein sequence ID" value="KAL2462001.1"/>
    <property type="molecule type" value="Genomic_DNA"/>
</dbReference>
<feature type="region of interest" description="Disordered" evidence="6">
    <location>
        <begin position="1"/>
        <end position="23"/>
    </location>
</feature>
<reference evidence="9" key="1">
    <citation type="submission" date="2024-07" db="EMBL/GenBank/DDBJ databases">
        <title>Two chromosome-level genome assemblies of Korean endemic species Abeliophyllum distichum and Forsythia ovata (Oleaceae).</title>
        <authorList>
            <person name="Jang H."/>
        </authorList>
    </citation>
    <scope>NUCLEOTIDE SEQUENCE [LARGE SCALE GENOMIC DNA]</scope>
</reference>
<keyword evidence="2" id="KW-0805">Transcription regulation</keyword>
<feature type="compositionally biased region" description="Basic and acidic residues" evidence="6">
    <location>
        <begin position="92"/>
        <end position="102"/>
    </location>
</feature>
<feature type="domain" description="TCP" evidence="7">
    <location>
        <begin position="138"/>
        <end position="196"/>
    </location>
</feature>
<name>A0ABD1PDM8_9LAMI</name>
<dbReference type="InterPro" id="IPR017887">
    <property type="entry name" value="TF_TCP_subgr"/>
</dbReference>
<evidence type="ECO:0000256" key="6">
    <source>
        <dbReference type="SAM" id="MobiDB-lite"/>
    </source>
</evidence>
<gene>
    <name evidence="8" type="ORF">Adt_45421</name>
</gene>
<keyword evidence="9" id="KW-1185">Reference proteome</keyword>
<keyword evidence="4" id="KW-0804">Transcription</keyword>
<keyword evidence="3" id="KW-0238">DNA-binding</keyword>
<dbReference type="GO" id="GO:0005634">
    <property type="term" value="C:nucleus"/>
    <property type="evidence" value="ECO:0007669"/>
    <property type="project" value="UniProtKB-SubCell"/>
</dbReference>
<feature type="region of interest" description="Disordered" evidence="6">
    <location>
        <begin position="92"/>
        <end position="122"/>
    </location>
</feature>
<dbReference type="PANTHER" id="PTHR31072">
    <property type="entry name" value="TRANSCRIPTION FACTOR TCP4-RELATED"/>
    <property type="match status" value="1"/>
</dbReference>
<evidence type="ECO:0000256" key="4">
    <source>
        <dbReference type="ARBA" id="ARBA00023163"/>
    </source>
</evidence>